<dbReference type="CDD" id="cd01767">
    <property type="entry name" value="UBX"/>
    <property type="match status" value="1"/>
</dbReference>
<dbReference type="Pfam" id="PF23187">
    <property type="entry name" value="UBX7_N"/>
    <property type="match status" value="1"/>
</dbReference>
<dbReference type="RefSeq" id="XP_010930168.1">
    <property type="nucleotide sequence ID" value="XM_010931866.3"/>
</dbReference>
<evidence type="ECO:0000259" key="2">
    <source>
        <dbReference type="PROSITE" id="PS50033"/>
    </source>
</evidence>
<organism evidence="5">
    <name type="scientific">Elaeis guineensis var. tenera</name>
    <name type="common">Oil palm</name>
    <dbReference type="NCBI Taxonomy" id="51953"/>
    <lineage>
        <taxon>Eukaryota</taxon>
        <taxon>Viridiplantae</taxon>
        <taxon>Streptophyta</taxon>
        <taxon>Embryophyta</taxon>
        <taxon>Tracheophyta</taxon>
        <taxon>Spermatophyta</taxon>
        <taxon>Magnoliopsida</taxon>
        <taxon>Liliopsida</taxon>
        <taxon>Arecaceae</taxon>
        <taxon>Arecoideae</taxon>
        <taxon>Cocoseae</taxon>
        <taxon>Elaeidinae</taxon>
        <taxon>Elaeis</taxon>
    </lineage>
</organism>
<evidence type="ECO:0000313" key="4">
    <source>
        <dbReference type="RefSeq" id="XP_010930168.1"/>
    </source>
</evidence>
<dbReference type="Proteomes" id="UP000504607">
    <property type="component" value="Chromosome 9"/>
</dbReference>
<dbReference type="PROSITE" id="PS50033">
    <property type="entry name" value="UBX"/>
    <property type="match status" value="1"/>
</dbReference>
<dbReference type="Gene3D" id="3.40.30.10">
    <property type="entry name" value="Glutaredoxin"/>
    <property type="match status" value="1"/>
</dbReference>
<dbReference type="InterPro" id="IPR029071">
    <property type="entry name" value="Ubiquitin-like_domsf"/>
</dbReference>
<dbReference type="Gene3D" id="3.10.20.90">
    <property type="entry name" value="Phosphatidylinositol 3-kinase Catalytic Subunit, Chain A, domain 1"/>
    <property type="match status" value="1"/>
</dbReference>
<gene>
    <name evidence="4 5" type="primary">LOC105051421</name>
</gene>
<feature type="region of interest" description="Disordered" evidence="1">
    <location>
        <begin position="390"/>
        <end position="412"/>
    </location>
</feature>
<feature type="compositionally biased region" description="Polar residues" evidence="1">
    <location>
        <begin position="143"/>
        <end position="166"/>
    </location>
</feature>
<dbReference type="RefSeq" id="XP_019708548.1">
    <property type="nucleotide sequence ID" value="XM_019852989.2"/>
</dbReference>
<feature type="region of interest" description="Disordered" evidence="1">
    <location>
        <begin position="442"/>
        <end position="539"/>
    </location>
</feature>
<feature type="compositionally biased region" description="Polar residues" evidence="1">
    <location>
        <begin position="478"/>
        <end position="508"/>
    </location>
</feature>
<proteinExistence type="predicted"/>
<sequence>MEGSTYSLTYKGSIPDAIAEARKQKKLFVVYISGEDENSVHLEQSTWADLSVAEAVSKCCIFLHLRQESVDASQFSAIYPQKSIPSISAVGLNGVMLWQHEGHISAESLVESIEKAWAALHVQETAMTLLTAALASKKPEPLSSPSVAPTEQGVSSSLDVASTSTDKPMKDTLAGSSTDSKKQSLEVQVGETSHDKTANCAEETCSQSDYANGAKISRDEQSSSATNTGKEALKSVLRDVDSSAPCNDVCGSTAPQEKSTLDENHAMASPELAGGMTICGPGSSKITYNELEIKGEAKMVDEMTDCSSAVKSNDVHLSIRMPNGTSLQTKLTLADTLRSVKSFVDENRVDEVGPYDLAVPYPRKLFNEQDMNRTLSELGFASREALIVVPHRQATRPPRDQPSAYDGWNTQSGAGSGVSGGGYFEYVKRVMSYMNPFSYFGGGASSSSSEPSPSAGLRQYRPNPALHNHLSGLEASRRSSFPNHQNPPAGDSASNTRRTSRPVGSNIHTLRDHEDESQFGDRNVFWNGNSTQFGGDDRS</sequence>
<evidence type="ECO:0000256" key="1">
    <source>
        <dbReference type="SAM" id="MobiDB-lite"/>
    </source>
</evidence>
<dbReference type="InterPro" id="IPR001012">
    <property type="entry name" value="UBX_dom"/>
</dbReference>
<accession>A0A6J0PN01</accession>
<dbReference type="InterPro" id="IPR036249">
    <property type="entry name" value="Thioredoxin-like_sf"/>
</dbReference>
<dbReference type="SUPFAM" id="SSF54236">
    <property type="entry name" value="Ubiquitin-like"/>
    <property type="match status" value="1"/>
</dbReference>
<dbReference type="AlphaFoldDB" id="A0A6J0PN01"/>
<dbReference type="PANTHER" id="PTHR47770">
    <property type="entry name" value="PLANT UBX DOMAIN-CONTAINING PROTEIN 11"/>
    <property type="match status" value="1"/>
</dbReference>
<keyword evidence="3" id="KW-1185">Reference proteome</keyword>
<reference evidence="4 5" key="1">
    <citation type="submission" date="2022-04" db="UniProtKB">
        <authorList>
            <consortium name="RefSeq"/>
        </authorList>
    </citation>
    <scope>IDENTIFICATION</scope>
</reference>
<feature type="compositionally biased region" description="Low complexity" evidence="1">
    <location>
        <begin position="445"/>
        <end position="456"/>
    </location>
</feature>
<dbReference type="Pfam" id="PF00789">
    <property type="entry name" value="UBX"/>
    <property type="match status" value="1"/>
</dbReference>
<dbReference type="SMART" id="SM00166">
    <property type="entry name" value="UBX"/>
    <property type="match status" value="1"/>
</dbReference>
<feature type="region of interest" description="Disordered" evidence="1">
    <location>
        <begin position="139"/>
        <end position="196"/>
    </location>
</feature>
<protein>
    <submittedName>
        <fullName evidence="4 5">Plant UBX domain-containing protein 11</fullName>
    </submittedName>
</protein>
<dbReference type="OrthoDB" id="2445133at2759"/>
<feature type="domain" description="UBX" evidence="2">
    <location>
        <begin position="310"/>
        <end position="388"/>
    </location>
</feature>
<evidence type="ECO:0000313" key="3">
    <source>
        <dbReference type="Proteomes" id="UP000504607"/>
    </source>
</evidence>
<dbReference type="SUPFAM" id="SSF52833">
    <property type="entry name" value="Thioredoxin-like"/>
    <property type="match status" value="1"/>
</dbReference>
<evidence type="ECO:0000313" key="5">
    <source>
        <dbReference type="RefSeq" id="XP_019708548.1"/>
    </source>
</evidence>
<name>A0A6J0PN01_ELAGV</name>
<dbReference type="PANTHER" id="PTHR47770:SF1">
    <property type="entry name" value="PLANT UBX DOMAIN-CONTAINING PROTEIN 11"/>
    <property type="match status" value="1"/>
</dbReference>